<evidence type="ECO:0000256" key="1">
    <source>
        <dbReference type="SAM" id="Phobius"/>
    </source>
</evidence>
<gene>
    <name evidence="3" type="ORF">MNBD_GAMMA06-1457</name>
</gene>
<sequence length="234" mass="26197">MSYILDALKKSEQERGKGNIPGIQTVHSSSLNYRREKTNYWQYILVAVVILNLLAIIYYLAEKDTPTETNIAAQQTASETLVTKEKATAPVVVQSGEISAPEKNTSEETPKEIFIEQEKSVVDNKNIDKINTQTNITTNTEASHENIPTINDETTVIDFHELPDSIKQVLPVITISAHVYSSNPMQRSIVINNDFMEEGEHVLDGLILYEITDNGAIFNYEGTLFSYAVVSGWQ</sequence>
<proteinExistence type="predicted"/>
<keyword evidence="1" id="KW-0812">Transmembrane</keyword>
<dbReference type="GO" id="GO:0015627">
    <property type="term" value="C:type II protein secretion system complex"/>
    <property type="evidence" value="ECO:0007669"/>
    <property type="project" value="InterPro"/>
</dbReference>
<name>A0A3B0X0V7_9ZZZZ</name>
<keyword evidence="1" id="KW-0472">Membrane</keyword>
<evidence type="ECO:0000313" key="3">
    <source>
        <dbReference type="EMBL" id="VAW50246.1"/>
    </source>
</evidence>
<protein>
    <recommendedName>
        <fullName evidence="2">Type II secretion system protein GspB C-terminal domain-containing protein</fullName>
    </recommendedName>
</protein>
<accession>A0A3B0X0V7</accession>
<reference evidence="3" key="1">
    <citation type="submission" date="2018-06" db="EMBL/GenBank/DDBJ databases">
        <authorList>
            <person name="Zhirakovskaya E."/>
        </authorList>
    </citation>
    <scope>NUCLEOTIDE SEQUENCE</scope>
</reference>
<feature type="domain" description="Type II secretion system protein GspB C-terminal" evidence="2">
    <location>
        <begin position="170"/>
        <end position="226"/>
    </location>
</feature>
<dbReference type="Pfam" id="PF16537">
    <property type="entry name" value="T2SSB"/>
    <property type="match status" value="1"/>
</dbReference>
<keyword evidence="1" id="KW-1133">Transmembrane helix</keyword>
<organism evidence="3">
    <name type="scientific">hydrothermal vent metagenome</name>
    <dbReference type="NCBI Taxonomy" id="652676"/>
    <lineage>
        <taxon>unclassified sequences</taxon>
        <taxon>metagenomes</taxon>
        <taxon>ecological metagenomes</taxon>
    </lineage>
</organism>
<evidence type="ECO:0000259" key="2">
    <source>
        <dbReference type="Pfam" id="PF16537"/>
    </source>
</evidence>
<dbReference type="InterPro" id="IPR032389">
    <property type="entry name" value="GspB_C"/>
</dbReference>
<dbReference type="EMBL" id="UOFD01000009">
    <property type="protein sequence ID" value="VAW50246.1"/>
    <property type="molecule type" value="Genomic_DNA"/>
</dbReference>
<feature type="transmembrane region" description="Helical" evidence="1">
    <location>
        <begin position="40"/>
        <end position="61"/>
    </location>
</feature>
<dbReference type="AlphaFoldDB" id="A0A3B0X0V7"/>